<dbReference type="RefSeq" id="WP_100759159.1">
    <property type="nucleotide sequence ID" value="NZ_NPDT01000004.1"/>
</dbReference>
<organism evidence="1 2">
    <name type="scientific">Leptospira wolffii</name>
    <dbReference type="NCBI Taxonomy" id="409998"/>
    <lineage>
        <taxon>Bacteria</taxon>
        <taxon>Pseudomonadati</taxon>
        <taxon>Spirochaetota</taxon>
        <taxon>Spirochaetia</taxon>
        <taxon>Leptospirales</taxon>
        <taxon>Leptospiraceae</taxon>
        <taxon>Leptospira</taxon>
    </lineage>
</organism>
<evidence type="ECO:0000313" key="1">
    <source>
        <dbReference type="EMBL" id="PJZ65728.1"/>
    </source>
</evidence>
<proteinExistence type="predicted"/>
<name>A0A2M9ZBE1_9LEPT</name>
<reference evidence="1 2" key="1">
    <citation type="submission" date="2017-07" db="EMBL/GenBank/DDBJ databases">
        <title>Leptospira spp. isolated from tropical soils.</title>
        <authorList>
            <person name="Thibeaux R."/>
            <person name="Iraola G."/>
            <person name="Ferres I."/>
            <person name="Bierque E."/>
            <person name="Girault D."/>
            <person name="Soupe-Gilbert M.-E."/>
            <person name="Picardeau M."/>
            <person name="Goarant C."/>
        </authorList>
    </citation>
    <scope>NUCLEOTIDE SEQUENCE [LARGE SCALE GENOMIC DNA]</scope>
    <source>
        <strain evidence="1 2">FH2-C-A2</strain>
    </source>
</reference>
<dbReference type="AlphaFoldDB" id="A0A2M9ZBE1"/>
<comment type="caution">
    <text evidence="1">The sequence shown here is derived from an EMBL/GenBank/DDBJ whole genome shotgun (WGS) entry which is preliminary data.</text>
</comment>
<gene>
    <name evidence="1" type="ORF">CH371_12470</name>
</gene>
<dbReference type="EMBL" id="NPDT01000004">
    <property type="protein sequence ID" value="PJZ65728.1"/>
    <property type="molecule type" value="Genomic_DNA"/>
</dbReference>
<accession>A0A2M9ZBE1</accession>
<dbReference type="Proteomes" id="UP000231912">
    <property type="component" value="Unassembled WGS sequence"/>
</dbReference>
<protein>
    <recommendedName>
        <fullName evidence="3">Alginate export domain-containing protein</fullName>
    </recommendedName>
</protein>
<sequence length="484" mass="55097">MSPKRVPKFLIFFLLSAFWRGIYAESYSNFRMDDSSLLGDGVIPVRSRGRASSVSENPPKYRTDSGFYSSLYAWAKGDSQKGGVREDQARKSYGRASIAPEFGWFRESESSRVLFLISPIFTYSERDESKREISRLQDGEAILSLSKDIGSLRIRGEAGRGFQRLDGMGFLFSNIMNYAEMGWEILPWKLRGSLMGGEFSYSVAYSDRDRSESPLRILGGDLVWESESVLKSMRLYHYQYGEPRQEAVKADLYRNEEPFRAYGYFRYSGGEWESRVVGKTKLEATAIHVEGRRENATNPLYSDKSRQTTNSWMGTLGATWKEDTVFYFVRTFYSKEDPNFRIDRNSDGYSPIKGDPRGLLAPFSILLLRDFSSKEDTVFSGVDSPRKPVFENSGIQYYQFGASKEWGGGWTSTLAGGFGISYIGRGLECIATSGWKGESGYIVGGIAYAWVDPERDESYIIDEIRRPVANREYFRWYASGGIRF</sequence>
<evidence type="ECO:0000313" key="2">
    <source>
        <dbReference type="Proteomes" id="UP000231912"/>
    </source>
</evidence>
<evidence type="ECO:0008006" key="3">
    <source>
        <dbReference type="Google" id="ProtNLM"/>
    </source>
</evidence>